<dbReference type="RefSeq" id="WP_244747274.1">
    <property type="nucleotide sequence ID" value="NZ_CP095071.1"/>
</dbReference>
<keyword evidence="1" id="KW-0812">Transmembrane</keyword>
<dbReference type="Pfam" id="PF04892">
    <property type="entry name" value="VanZ"/>
    <property type="match status" value="1"/>
</dbReference>
<evidence type="ECO:0000259" key="2">
    <source>
        <dbReference type="Pfam" id="PF04892"/>
    </source>
</evidence>
<gene>
    <name evidence="3" type="ORF">MUN87_08460</name>
</gene>
<evidence type="ECO:0000313" key="4">
    <source>
        <dbReference type="Proteomes" id="UP000831537"/>
    </source>
</evidence>
<keyword evidence="1" id="KW-1133">Transmembrane helix</keyword>
<dbReference type="EMBL" id="CP095071">
    <property type="protein sequence ID" value="UOQ86900.1"/>
    <property type="molecule type" value="Genomic_DNA"/>
</dbReference>
<feature type="transmembrane region" description="Helical" evidence="1">
    <location>
        <begin position="109"/>
        <end position="127"/>
    </location>
</feature>
<name>A0ABY4GSF3_9BACI</name>
<dbReference type="InterPro" id="IPR006976">
    <property type="entry name" value="VanZ-like"/>
</dbReference>
<protein>
    <submittedName>
        <fullName evidence="3">VanZ family protein</fullName>
    </submittedName>
</protein>
<proteinExistence type="predicted"/>
<feature type="transmembrane region" description="Helical" evidence="1">
    <location>
        <begin position="79"/>
        <end position="97"/>
    </location>
</feature>
<dbReference type="PANTHER" id="PTHR36834">
    <property type="entry name" value="MEMBRANE PROTEIN-RELATED"/>
    <property type="match status" value="1"/>
</dbReference>
<dbReference type="Proteomes" id="UP000831537">
    <property type="component" value="Chromosome"/>
</dbReference>
<dbReference type="PANTHER" id="PTHR36834:SF1">
    <property type="entry name" value="INTEGRAL MEMBRANE PROTEIN"/>
    <property type="match status" value="1"/>
</dbReference>
<keyword evidence="1" id="KW-0472">Membrane</keyword>
<organism evidence="3 4">
    <name type="scientific">Gracilibacillus salinarum</name>
    <dbReference type="NCBI Taxonomy" id="2932255"/>
    <lineage>
        <taxon>Bacteria</taxon>
        <taxon>Bacillati</taxon>
        <taxon>Bacillota</taxon>
        <taxon>Bacilli</taxon>
        <taxon>Bacillales</taxon>
        <taxon>Bacillaceae</taxon>
        <taxon>Gracilibacillus</taxon>
    </lineage>
</organism>
<keyword evidence="4" id="KW-1185">Reference proteome</keyword>
<sequence>MYFLNRGSGDWYSDLSLLEKLRFNSNFVPFKTMSTYIRAMFDGSMNANIPIENLFGNLLLFLPMGIYVPFFIEKLNKWRVFTVLMSIILLIIETVQLVTLRGSFDIDDFILNMIGALIGFGVWRTKIVQRILR</sequence>
<feature type="domain" description="VanZ-like" evidence="2">
    <location>
        <begin position="20"/>
        <end position="124"/>
    </location>
</feature>
<evidence type="ECO:0000256" key="1">
    <source>
        <dbReference type="SAM" id="Phobius"/>
    </source>
</evidence>
<accession>A0ABY4GSF3</accession>
<dbReference type="InterPro" id="IPR053150">
    <property type="entry name" value="Teicoplanin_resist-assoc"/>
</dbReference>
<feature type="transmembrane region" description="Helical" evidence="1">
    <location>
        <begin position="54"/>
        <end position="72"/>
    </location>
</feature>
<evidence type="ECO:0000313" key="3">
    <source>
        <dbReference type="EMBL" id="UOQ86900.1"/>
    </source>
</evidence>
<reference evidence="3 4" key="1">
    <citation type="submission" date="2022-04" db="EMBL/GenBank/DDBJ databases">
        <title>Gracilibacillus sp. isolated from saltern.</title>
        <authorList>
            <person name="Won M."/>
            <person name="Lee C.-M."/>
            <person name="Woen H.-Y."/>
            <person name="Kwon S.-W."/>
        </authorList>
    </citation>
    <scope>NUCLEOTIDE SEQUENCE [LARGE SCALE GENOMIC DNA]</scope>
    <source>
        <strain evidence="3 4">SSPM10-3</strain>
    </source>
</reference>